<keyword evidence="2" id="KW-1185">Reference proteome</keyword>
<protein>
    <submittedName>
        <fullName evidence="1">Uncharacterized protein</fullName>
    </submittedName>
</protein>
<sequence length="120" mass="13510">MLRKQLLVCLVQYGVLLRGAQADNYLLMRNSEYSSSLPGPSPCVGSTGLPERVLRDGFTRLQLASEKQGPSSRVYPPGEDGGVGFLWEGRCERLCVRTLECDAQLRYRRFLPLRRMETTA</sequence>
<dbReference type="Proteomes" id="UP001497680">
    <property type="component" value="Unassembled WGS sequence"/>
</dbReference>
<accession>A0ACC0D2F8</accession>
<evidence type="ECO:0000313" key="1">
    <source>
        <dbReference type="EMBL" id="KAI6086691.1"/>
    </source>
</evidence>
<name>A0ACC0D2F8_9PEZI</name>
<reference evidence="1 2" key="1">
    <citation type="journal article" date="2022" name="New Phytol.">
        <title>Ecological generalism drives hyperdiversity of secondary metabolite gene clusters in xylarialean endophytes.</title>
        <authorList>
            <person name="Franco M.E.E."/>
            <person name="Wisecaver J.H."/>
            <person name="Arnold A.E."/>
            <person name="Ju Y.M."/>
            <person name="Slot J.C."/>
            <person name="Ahrendt S."/>
            <person name="Moore L.P."/>
            <person name="Eastman K.E."/>
            <person name="Scott K."/>
            <person name="Konkel Z."/>
            <person name="Mondo S.J."/>
            <person name="Kuo A."/>
            <person name="Hayes R.D."/>
            <person name="Haridas S."/>
            <person name="Andreopoulos B."/>
            <person name="Riley R."/>
            <person name="LaButti K."/>
            <person name="Pangilinan J."/>
            <person name="Lipzen A."/>
            <person name="Amirebrahimi M."/>
            <person name="Yan J."/>
            <person name="Adam C."/>
            <person name="Keymanesh K."/>
            <person name="Ng V."/>
            <person name="Louie K."/>
            <person name="Northen T."/>
            <person name="Drula E."/>
            <person name="Henrissat B."/>
            <person name="Hsieh H.M."/>
            <person name="Youens-Clark K."/>
            <person name="Lutzoni F."/>
            <person name="Miadlikowska J."/>
            <person name="Eastwood D.C."/>
            <person name="Hamelin R.C."/>
            <person name="Grigoriev I.V."/>
            <person name="U'Ren J.M."/>
        </authorList>
    </citation>
    <scope>NUCLEOTIDE SEQUENCE [LARGE SCALE GENOMIC DNA]</scope>
    <source>
        <strain evidence="1 2">ER1909</strain>
    </source>
</reference>
<evidence type="ECO:0000313" key="2">
    <source>
        <dbReference type="Proteomes" id="UP001497680"/>
    </source>
</evidence>
<comment type="caution">
    <text evidence="1">The sequence shown here is derived from an EMBL/GenBank/DDBJ whole genome shotgun (WGS) entry which is preliminary data.</text>
</comment>
<proteinExistence type="predicted"/>
<dbReference type="EMBL" id="MU394313">
    <property type="protein sequence ID" value="KAI6086691.1"/>
    <property type="molecule type" value="Genomic_DNA"/>
</dbReference>
<gene>
    <name evidence="1" type="ORF">F4821DRAFT_237775</name>
</gene>
<organism evidence="1 2">
    <name type="scientific">Hypoxylon rubiginosum</name>
    <dbReference type="NCBI Taxonomy" id="110542"/>
    <lineage>
        <taxon>Eukaryota</taxon>
        <taxon>Fungi</taxon>
        <taxon>Dikarya</taxon>
        <taxon>Ascomycota</taxon>
        <taxon>Pezizomycotina</taxon>
        <taxon>Sordariomycetes</taxon>
        <taxon>Xylariomycetidae</taxon>
        <taxon>Xylariales</taxon>
        <taxon>Hypoxylaceae</taxon>
        <taxon>Hypoxylon</taxon>
    </lineage>
</organism>